<dbReference type="Proteomes" id="UP000077315">
    <property type="component" value="Unassembled WGS sequence"/>
</dbReference>
<proteinExistence type="predicted"/>
<dbReference type="InParanoid" id="A0A167Q444"/>
<organism evidence="1 2">
    <name type="scientific">Phycomyces blakesleeanus (strain ATCC 8743b / DSM 1359 / FGSC 10004 / NBRC 33097 / NRRL 1555)</name>
    <dbReference type="NCBI Taxonomy" id="763407"/>
    <lineage>
        <taxon>Eukaryota</taxon>
        <taxon>Fungi</taxon>
        <taxon>Fungi incertae sedis</taxon>
        <taxon>Mucoromycota</taxon>
        <taxon>Mucoromycotina</taxon>
        <taxon>Mucoromycetes</taxon>
        <taxon>Mucorales</taxon>
        <taxon>Phycomycetaceae</taxon>
        <taxon>Phycomyces</taxon>
    </lineage>
</organism>
<keyword evidence="2" id="KW-1185">Reference proteome</keyword>
<dbReference type="AlphaFoldDB" id="A0A167Q444"/>
<name>A0A167Q444_PHYB8</name>
<dbReference type="EMBL" id="KV440973">
    <property type="protein sequence ID" value="OAD79036.1"/>
    <property type="molecule type" value="Genomic_DNA"/>
</dbReference>
<reference evidence="2" key="1">
    <citation type="submission" date="2015-06" db="EMBL/GenBank/DDBJ databases">
        <title>Expansion of signal transduction pathways in fungi by whole-genome duplication.</title>
        <authorList>
            <consortium name="DOE Joint Genome Institute"/>
            <person name="Corrochano L.M."/>
            <person name="Kuo A."/>
            <person name="Marcet-Houben M."/>
            <person name="Polaino S."/>
            <person name="Salamov A."/>
            <person name="Villalobos J.M."/>
            <person name="Alvarez M.I."/>
            <person name="Avalos J."/>
            <person name="Benito E.P."/>
            <person name="Benoit I."/>
            <person name="Burger G."/>
            <person name="Camino L.P."/>
            <person name="Canovas D."/>
            <person name="Cerda-Olmedo E."/>
            <person name="Cheng J.-F."/>
            <person name="Dominguez A."/>
            <person name="Elias M."/>
            <person name="Eslava A.P."/>
            <person name="Glaser F."/>
            <person name="Grimwood J."/>
            <person name="Gutierrez G."/>
            <person name="Heitman J."/>
            <person name="Henrissat B."/>
            <person name="Iturriaga E.A."/>
            <person name="Lang B.F."/>
            <person name="Lavin J.L."/>
            <person name="Lee S."/>
            <person name="Li W."/>
            <person name="Lindquist E."/>
            <person name="Lopez-Garcia S."/>
            <person name="Luque E.M."/>
            <person name="Marcos A.T."/>
            <person name="Martin J."/>
            <person name="McCluskey K."/>
            <person name="Medina H.R."/>
            <person name="Miralles-Duran A."/>
            <person name="Miyazaki A."/>
            <person name="Munoz-Torres E."/>
            <person name="Oguiza J.A."/>
            <person name="Ohm R."/>
            <person name="Olmedo M."/>
            <person name="Orejas M."/>
            <person name="Ortiz-Castellanos L."/>
            <person name="Pisabarro A.G."/>
            <person name="Rodriguez-Romero J."/>
            <person name="Ruiz-Herrera J."/>
            <person name="Ruiz-Vazquez R."/>
            <person name="Sanz C."/>
            <person name="Schackwitz W."/>
            <person name="Schmutz J."/>
            <person name="Shahriari M."/>
            <person name="Shelest E."/>
            <person name="Silva-Franco F."/>
            <person name="Soanes D."/>
            <person name="Syed K."/>
            <person name="Tagua V.G."/>
            <person name="Talbot N.J."/>
            <person name="Thon M."/>
            <person name="De vries R.P."/>
            <person name="Wiebenga A."/>
            <person name="Yadav J.S."/>
            <person name="Braun E.L."/>
            <person name="Baker S."/>
            <person name="Garre V."/>
            <person name="Horwitz B."/>
            <person name="Torres-Martinez S."/>
            <person name="Idnurm A."/>
            <person name="Herrera-Estrella A."/>
            <person name="Gabaldon T."/>
            <person name="Grigoriev I.V."/>
        </authorList>
    </citation>
    <scope>NUCLEOTIDE SEQUENCE [LARGE SCALE GENOMIC DNA]</scope>
    <source>
        <strain evidence="2">NRRL 1555(-)</strain>
    </source>
</reference>
<gene>
    <name evidence="1" type="ORF">PHYBLDRAFT_164120</name>
</gene>
<sequence length="298" mass="34275">MRQEIQRRKEFEISFSKEFQSTENEFKTMIQAVYDFSDAVFVPKKIKASCCNIYKKEMSKERKPNGSKYTAEEIITSYNSLSHVEKERYSKIAENVSTLHEPRNFEIKEGVKHVLMWYFRALGLPTKLAPYRSDTVYPAMIATTLSQYEYVLICDKSNIRVSGLPHLGLMNAIYLALGYESLFLFWKPDNSHNSRIGHLSAGETALTLLDMLTQEKFNKTFFESTGFTKIWRNGTGEVRETLPWKKLASAQGTIRVVGWPTSVPIISLSYMTKSQLKLLIDSLDKRCIPFCCSLEGYV</sequence>
<evidence type="ECO:0000313" key="1">
    <source>
        <dbReference type="EMBL" id="OAD79036.1"/>
    </source>
</evidence>
<evidence type="ECO:0000313" key="2">
    <source>
        <dbReference type="Proteomes" id="UP000077315"/>
    </source>
</evidence>
<accession>A0A167Q444</accession>
<dbReference type="RefSeq" id="XP_018297076.1">
    <property type="nucleotide sequence ID" value="XM_018434942.1"/>
</dbReference>
<protein>
    <submittedName>
        <fullName evidence="1">Uncharacterized protein</fullName>
    </submittedName>
</protein>
<dbReference type="VEuPathDB" id="FungiDB:PHYBLDRAFT_164120"/>
<dbReference type="GeneID" id="28995848"/>